<accession>A0AAD4PRB2</accession>
<keyword evidence="4 6" id="KW-0804">Transcription</keyword>
<dbReference type="Gene3D" id="1.10.10.10">
    <property type="entry name" value="Winged helix-like DNA-binding domain superfamily/Winged helix DNA-binding domain"/>
    <property type="match status" value="4"/>
</dbReference>
<keyword evidence="5 6" id="KW-0539">Nucleus</keyword>
<dbReference type="GO" id="GO:0006351">
    <property type="term" value="P:DNA-templated transcription"/>
    <property type="evidence" value="ECO:0007669"/>
    <property type="project" value="InterPro"/>
</dbReference>
<evidence type="ECO:0000256" key="5">
    <source>
        <dbReference type="ARBA" id="ARBA00023242"/>
    </source>
</evidence>
<protein>
    <recommendedName>
        <fullName evidence="6">DNA-directed RNA polymerase III subunit RPC3</fullName>
        <shortName evidence="6">RNA polymerase III subunit C3</shortName>
    </recommendedName>
</protein>
<sequence>MSADYADLCSALLEQCFGKVVQAVADCLFSANTRTLSQIVSSTKLSRKEVTLALAVLIKFRLVNFEPSMINAYLPEYSLKREDIICLLRYSRYIHLVQSKYGSIGASIAEELLNSGSDTATSILVKCLTNGENKSETAENYRDIFHKMITDHYIIKTPELITNEDQDELIPKFLTTECDFFVPPIIDLQLLTKIQSGEASVENAQDSAMVWNLNYDRFHQEFRDDVMKLAVERKLGENAAECFRFILKIMYNTTDPWQRVSFLTYIFVHKRLMIVALQRASNQVTFGEIKQAIEKKSKNLDLMKHLDQYIALITDDSLGFLRKVGDMGGGQYVVDMERAFESLAFACVESVITERFGSKAARIFRVIRFKKFIEQEDLQKEAMIPAKEAKSLAYNLFQEQFIHVRVIKKAGGGGSGPAKAFYLFQIKTKDTVRMLLDVCYKALYNIIRRSNYEKSEHKGLIEKSQRLDSIVETMKERGESEDYIAEIVETFTPPECEILNKVKHRIKTLSKAELTLDDTIFLLQMYQHHCTMLPTGIQKFK</sequence>
<feature type="domain" description="RNA polymerase III Rpc82 C -terminal" evidence="7">
    <location>
        <begin position="160"/>
        <end position="343"/>
    </location>
</feature>
<comment type="subunit">
    <text evidence="6">Component of the RNA polymerase III (Pol III) complex consisting of 17 subunits.</text>
</comment>
<evidence type="ECO:0000313" key="10">
    <source>
        <dbReference type="EMBL" id="KAH8388610.1"/>
    </source>
</evidence>
<dbReference type="Pfam" id="PF05645">
    <property type="entry name" value="RNA_pol_Rpc82"/>
    <property type="match status" value="1"/>
</dbReference>
<dbReference type="FunFam" id="1.10.10.10:FF:000199">
    <property type="entry name" value="DNA-directed RNA polymerase III subunit RPC3"/>
    <property type="match status" value="1"/>
</dbReference>
<gene>
    <name evidence="10" type="ORF">KR093_011300</name>
</gene>
<keyword evidence="11" id="KW-1185">Reference proteome</keyword>
<organism evidence="10 11">
    <name type="scientific">Drosophila rubida</name>
    <dbReference type="NCBI Taxonomy" id="30044"/>
    <lineage>
        <taxon>Eukaryota</taxon>
        <taxon>Metazoa</taxon>
        <taxon>Ecdysozoa</taxon>
        <taxon>Arthropoda</taxon>
        <taxon>Hexapoda</taxon>
        <taxon>Insecta</taxon>
        <taxon>Pterygota</taxon>
        <taxon>Neoptera</taxon>
        <taxon>Endopterygota</taxon>
        <taxon>Diptera</taxon>
        <taxon>Brachycera</taxon>
        <taxon>Muscomorpha</taxon>
        <taxon>Ephydroidea</taxon>
        <taxon>Drosophilidae</taxon>
        <taxon>Drosophila</taxon>
    </lineage>
</organism>
<dbReference type="Proteomes" id="UP001200034">
    <property type="component" value="Unassembled WGS sequence"/>
</dbReference>
<name>A0AAD4PRB2_9MUSC</name>
<dbReference type="InterPro" id="IPR008806">
    <property type="entry name" value="RNA_pol_III_Rpc82_C"/>
</dbReference>
<evidence type="ECO:0000256" key="2">
    <source>
        <dbReference type="ARBA" id="ARBA00007206"/>
    </source>
</evidence>
<evidence type="ECO:0000259" key="7">
    <source>
        <dbReference type="Pfam" id="PF05645"/>
    </source>
</evidence>
<dbReference type="Pfam" id="PF20912">
    <property type="entry name" value="RPC3_helical"/>
    <property type="match status" value="1"/>
</dbReference>
<feature type="domain" description="DNA-directed RNA polymerase III subunit RPC3 winged-helix" evidence="9">
    <location>
        <begin position="348"/>
        <end position="426"/>
    </location>
</feature>
<evidence type="ECO:0000259" key="9">
    <source>
        <dbReference type="Pfam" id="PF22536"/>
    </source>
</evidence>
<dbReference type="Pfam" id="PF08221">
    <property type="entry name" value="HTH_9"/>
    <property type="match status" value="1"/>
</dbReference>
<evidence type="ECO:0000256" key="4">
    <source>
        <dbReference type="ARBA" id="ARBA00023163"/>
    </source>
</evidence>
<proteinExistence type="inferred from homology"/>
<evidence type="ECO:0000259" key="8">
    <source>
        <dbReference type="Pfam" id="PF08221"/>
    </source>
</evidence>
<comment type="function">
    <text evidence="6">DNA-dependent RNA polymerase catalyzes the transcription of DNA into RNA using the four ribonucleoside triphosphates as substrates. Specific core component of RNA polymerase III which synthesizes small RNAs, such as 5S rRNA and tRNAs.</text>
</comment>
<dbReference type="InterPro" id="IPR055207">
    <property type="entry name" value="POLR3C_WHD"/>
</dbReference>
<feature type="domain" description="RNA polymerase III subunit RPC82-related helix-turn-helix" evidence="8">
    <location>
        <begin position="8"/>
        <end position="65"/>
    </location>
</feature>
<dbReference type="GO" id="GO:0005666">
    <property type="term" value="C:RNA polymerase III complex"/>
    <property type="evidence" value="ECO:0007669"/>
    <property type="project" value="UniProtKB-UniRule"/>
</dbReference>
<keyword evidence="3 6" id="KW-0240">DNA-directed RNA polymerase</keyword>
<comment type="subcellular location">
    <subcellularLocation>
        <location evidence="1 6">Nucleus</location>
    </subcellularLocation>
</comment>
<dbReference type="Gene3D" id="6.10.140.1450">
    <property type="match status" value="1"/>
</dbReference>
<evidence type="ECO:0000313" key="11">
    <source>
        <dbReference type="Proteomes" id="UP001200034"/>
    </source>
</evidence>
<dbReference type="InterPro" id="IPR036388">
    <property type="entry name" value="WH-like_DNA-bd_sf"/>
</dbReference>
<evidence type="ECO:0000256" key="6">
    <source>
        <dbReference type="RuleBase" id="RU367076"/>
    </source>
</evidence>
<evidence type="ECO:0000256" key="1">
    <source>
        <dbReference type="ARBA" id="ARBA00004123"/>
    </source>
</evidence>
<comment type="similarity">
    <text evidence="2 6">Belongs to the eukaryotic RPC3/POLR3C RNA polymerase subunit family.</text>
</comment>
<dbReference type="GO" id="GO:0003697">
    <property type="term" value="F:single-stranded DNA binding"/>
    <property type="evidence" value="ECO:0007669"/>
    <property type="project" value="UniProtKB-UniRule"/>
</dbReference>
<dbReference type="InterPro" id="IPR039748">
    <property type="entry name" value="RPC3"/>
</dbReference>
<dbReference type="PANTHER" id="PTHR12949:SF0">
    <property type="entry name" value="DNA-DIRECTED RNA POLYMERASE III SUBUNIT RPC3"/>
    <property type="match status" value="1"/>
</dbReference>
<dbReference type="InterPro" id="IPR013197">
    <property type="entry name" value="RNA_pol_III_RPC82-rel_HTH"/>
</dbReference>
<comment type="caution">
    <text evidence="10">The sequence shown here is derived from an EMBL/GenBank/DDBJ whole genome shotgun (WGS) entry which is preliminary data.</text>
</comment>
<reference evidence="10" key="1">
    <citation type="journal article" date="2021" name="Mol. Ecol. Resour.">
        <title>Phylogenomic analyses of the genus Drosophila reveals genomic signals of climate adaptation.</title>
        <authorList>
            <person name="Li F."/>
            <person name="Rane R.V."/>
            <person name="Luria V."/>
            <person name="Xiong Z."/>
            <person name="Chen J."/>
            <person name="Li Z."/>
            <person name="Catullo R.A."/>
            <person name="Griffin P.C."/>
            <person name="Schiffer M."/>
            <person name="Pearce S."/>
            <person name="Lee S.F."/>
            <person name="McElroy K."/>
            <person name="Stocker A."/>
            <person name="Shirriffs J."/>
            <person name="Cockerell F."/>
            <person name="Coppin C."/>
            <person name="Sgro C.M."/>
            <person name="Karger A."/>
            <person name="Cain J.W."/>
            <person name="Weber J.A."/>
            <person name="Santpere G."/>
            <person name="Kirschner M.W."/>
            <person name="Hoffmann A.A."/>
            <person name="Oakeshott J.G."/>
            <person name="Zhang G."/>
        </authorList>
    </citation>
    <scope>NUCLEOTIDE SEQUENCE</scope>
    <source>
        <strain evidence="10">BGI-SZ-2011g</strain>
    </source>
</reference>
<evidence type="ECO:0000256" key="3">
    <source>
        <dbReference type="ARBA" id="ARBA00022478"/>
    </source>
</evidence>
<dbReference type="AlphaFoldDB" id="A0AAD4PRB2"/>
<dbReference type="PANTHER" id="PTHR12949">
    <property type="entry name" value="RNA POLYMERASE III DNA DIRECTED -RELATED"/>
    <property type="match status" value="1"/>
</dbReference>
<dbReference type="Pfam" id="PF22536">
    <property type="entry name" value="WHD_POLR3C"/>
    <property type="match status" value="1"/>
</dbReference>
<dbReference type="EMBL" id="JAJJHW010000014">
    <property type="protein sequence ID" value="KAH8388610.1"/>
    <property type="molecule type" value="Genomic_DNA"/>
</dbReference>